<organism evidence="1">
    <name type="scientific">Schistosoma japonicum</name>
    <name type="common">Blood fluke</name>
    <dbReference type="NCBI Taxonomy" id="6182"/>
    <lineage>
        <taxon>Eukaryota</taxon>
        <taxon>Metazoa</taxon>
        <taxon>Spiralia</taxon>
        <taxon>Lophotrochozoa</taxon>
        <taxon>Platyhelminthes</taxon>
        <taxon>Trematoda</taxon>
        <taxon>Digenea</taxon>
        <taxon>Strigeidida</taxon>
        <taxon>Schistosomatoidea</taxon>
        <taxon>Schistosomatidae</taxon>
        <taxon>Schistosoma</taxon>
    </lineage>
</organism>
<proteinExistence type="evidence at transcript level"/>
<accession>Q5C3D0</accession>
<reference evidence="1" key="2">
    <citation type="journal article" date="2006" name="PLoS Pathog.">
        <title>New perspectives on host-parasite interplay by comparative transcriptomic and proteomic analyses of Schistosoma japonicum.</title>
        <authorList>
            <person name="Liu F."/>
            <person name="Lu J."/>
            <person name="Hu W."/>
            <person name="Wang S.Y."/>
            <person name="Cui S.J."/>
            <person name="Chi M."/>
            <person name="Yan Q."/>
            <person name="Wang X.R."/>
            <person name="Song H.D."/>
            <person name="Xu X.N."/>
            <person name="Wang J.J."/>
            <person name="Zhang X.L."/>
            <person name="Zhang X."/>
            <person name="Wang Z.Q."/>
            <person name="Xue C.L."/>
            <person name="Brindley P.J."/>
            <person name="McManus D.P."/>
            <person name="Yang P.Y."/>
            <person name="Feng Z."/>
            <person name="Chen Z."/>
            <person name="Han Z.G."/>
        </authorList>
    </citation>
    <scope>NUCLEOTIDE SEQUENCE</scope>
</reference>
<dbReference type="AlphaFoldDB" id="Q5C3D0"/>
<sequence>MFQGFEIPIRLETRVVGKNSFLQISGTFYFIPQCLFYKNPSGTKVISTTFTNWIDTFRGTGHANIQSIPSIVIVVRKWNRWFLTVTVTTKKYFMCS</sequence>
<reference evidence="1" key="1">
    <citation type="submission" date="2005-03" db="EMBL/GenBank/DDBJ databases">
        <authorList>
            <person name="Han Z."/>
        </authorList>
    </citation>
    <scope>NUCLEOTIDE SEQUENCE</scope>
</reference>
<name>Q5C3D0_SCHJA</name>
<evidence type="ECO:0000313" key="1">
    <source>
        <dbReference type="EMBL" id="AAX25845.1"/>
    </source>
</evidence>
<dbReference type="EMBL" id="AY809956">
    <property type="protein sequence ID" value="AAX25845.1"/>
    <property type="molecule type" value="mRNA"/>
</dbReference>
<protein>
    <submittedName>
        <fullName evidence="1">Uncharacterized protein</fullName>
    </submittedName>
</protein>